<name>A0A0D2WRR5_CAPO3</name>
<protein>
    <submittedName>
        <fullName evidence="3">Uncharacterized protein</fullName>
    </submittedName>
</protein>
<gene>
    <name evidence="3" type="ORF">CAOG_005269</name>
</gene>
<dbReference type="InParanoid" id="A0A0D2WRR5"/>
<dbReference type="Gene3D" id="3.40.50.720">
    <property type="entry name" value="NAD(P)-binding Rossmann-like Domain"/>
    <property type="match status" value="1"/>
</dbReference>
<dbReference type="EMBL" id="KE346367">
    <property type="protein sequence ID" value="KJE94655.1"/>
    <property type="molecule type" value="Genomic_DNA"/>
</dbReference>
<dbReference type="AlphaFoldDB" id="A0A0D2WRR5"/>
<dbReference type="PRINTS" id="PR00080">
    <property type="entry name" value="SDRFAMILY"/>
</dbReference>
<dbReference type="OrthoDB" id="191139at2759"/>
<dbReference type="PANTHER" id="PTHR43157:SF31">
    <property type="entry name" value="PHOSPHATIDYLINOSITOL-GLYCAN BIOSYNTHESIS CLASS F PROTEIN"/>
    <property type="match status" value="1"/>
</dbReference>
<dbReference type="Pfam" id="PF00106">
    <property type="entry name" value="adh_short"/>
    <property type="match status" value="1"/>
</dbReference>
<reference evidence="4" key="1">
    <citation type="submission" date="2011-02" db="EMBL/GenBank/DDBJ databases">
        <title>The Genome Sequence of Capsaspora owczarzaki ATCC 30864.</title>
        <authorList>
            <person name="Russ C."/>
            <person name="Cuomo C."/>
            <person name="Burger G."/>
            <person name="Gray M.W."/>
            <person name="Holland P.W.H."/>
            <person name="King N."/>
            <person name="Lang F.B.F."/>
            <person name="Roger A.J."/>
            <person name="Ruiz-Trillo I."/>
            <person name="Young S.K."/>
            <person name="Zeng Q."/>
            <person name="Gargeya S."/>
            <person name="Alvarado L."/>
            <person name="Berlin A."/>
            <person name="Chapman S.B."/>
            <person name="Chen Z."/>
            <person name="Freedman E."/>
            <person name="Gellesch M."/>
            <person name="Goldberg J."/>
            <person name="Griggs A."/>
            <person name="Gujja S."/>
            <person name="Heilman E."/>
            <person name="Heiman D."/>
            <person name="Howarth C."/>
            <person name="Mehta T."/>
            <person name="Neiman D."/>
            <person name="Pearson M."/>
            <person name="Roberts A."/>
            <person name="Saif S."/>
            <person name="Shea T."/>
            <person name="Shenoy N."/>
            <person name="Sisk P."/>
            <person name="Stolte C."/>
            <person name="Sykes S."/>
            <person name="White J."/>
            <person name="Yandava C."/>
            <person name="Haas B."/>
            <person name="Nusbaum C."/>
            <person name="Birren B."/>
        </authorList>
    </citation>
    <scope>NUCLEOTIDE SEQUENCE</scope>
    <source>
        <strain evidence="4">ATCC 30864</strain>
    </source>
</reference>
<dbReference type="PRINTS" id="PR00081">
    <property type="entry name" value="GDHRDH"/>
</dbReference>
<evidence type="ECO:0000313" key="4">
    <source>
        <dbReference type="Proteomes" id="UP000008743"/>
    </source>
</evidence>
<keyword evidence="4" id="KW-1185">Reference proteome</keyword>
<keyword evidence="1" id="KW-0560">Oxidoreductase</keyword>
<dbReference type="RefSeq" id="XP_004346954.2">
    <property type="nucleotide sequence ID" value="XM_004346904.2"/>
</dbReference>
<dbReference type="InterPro" id="IPR002347">
    <property type="entry name" value="SDR_fam"/>
</dbReference>
<accession>A0A0D2WRR5</accession>
<dbReference type="Proteomes" id="UP000008743">
    <property type="component" value="Unassembled WGS sequence"/>
</dbReference>
<proteinExistence type="inferred from homology"/>
<dbReference type="STRING" id="595528.A0A0D2WRR5"/>
<dbReference type="PANTHER" id="PTHR43157">
    <property type="entry name" value="PHOSPHATIDYLINOSITOL-GLYCAN BIOSYNTHESIS CLASS F PROTEIN-RELATED"/>
    <property type="match status" value="1"/>
</dbReference>
<dbReference type="InterPro" id="IPR036291">
    <property type="entry name" value="NAD(P)-bd_dom_sf"/>
</dbReference>
<evidence type="ECO:0000256" key="2">
    <source>
        <dbReference type="RuleBase" id="RU000363"/>
    </source>
</evidence>
<comment type="similarity">
    <text evidence="2">Belongs to the short-chain dehydrogenases/reductases (SDR) family.</text>
</comment>
<sequence>MNGRVCIVTGANAGIGFSTALQLAELGAHVIMACRSQSKAEQAATQIRAQITKKSPARKLEDIKLDVMVVDLLSFASVKRFAAEFRARKLPLHVLINNAGIMMGSADGWVTPDGNNSVLQVNTLSHFLLTLSLLDIMQATPGEARIINLASLAHRFGWIDFANINGKGCTGCLCYSQSKLANIMLTMELARRLEAQPENRVTVHAVDPDSIYSSFYDNLPTPMWACFRPFLWLMKPIEIGAQTSVFVASSVNVYGLTGVHWFRCAQTRASSACYDRQQCKDLWDLSLSLVHWNENRPAGVSLKLHL</sequence>
<evidence type="ECO:0000313" key="3">
    <source>
        <dbReference type="EMBL" id="KJE94655.1"/>
    </source>
</evidence>
<dbReference type="PhylomeDB" id="A0A0D2WRR5"/>
<evidence type="ECO:0000256" key="1">
    <source>
        <dbReference type="ARBA" id="ARBA00023002"/>
    </source>
</evidence>
<organism evidence="3 4">
    <name type="scientific">Capsaspora owczarzaki (strain ATCC 30864)</name>
    <dbReference type="NCBI Taxonomy" id="595528"/>
    <lineage>
        <taxon>Eukaryota</taxon>
        <taxon>Filasterea</taxon>
        <taxon>Capsaspora</taxon>
    </lineage>
</organism>
<dbReference type="SUPFAM" id="SSF51735">
    <property type="entry name" value="NAD(P)-binding Rossmann-fold domains"/>
    <property type="match status" value="1"/>
</dbReference>
<dbReference type="GO" id="GO:0016491">
    <property type="term" value="F:oxidoreductase activity"/>
    <property type="evidence" value="ECO:0007669"/>
    <property type="project" value="UniProtKB-KW"/>
</dbReference>